<keyword evidence="2" id="KW-1185">Reference proteome</keyword>
<dbReference type="PANTHER" id="PTHR30528:SF0">
    <property type="entry name" value="CYTOPLASMIC PROTEIN"/>
    <property type="match status" value="1"/>
</dbReference>
<name>A0A7W9BLT9_9RHOB</name>
<comment type="caution">
    <text evidence="1">The sequence shown here is derived from an EMBL/GenBank/DDBJ whole genome shotgun (WGS) entry which is preliminary data.</text>
</comment>
<evidence type="ECO:0000313" key="2">
    <source>
        <dbReference type="Proteomes" id="UP000535415"/>
    </source>
</evidence>
<dbReference type="EMBL" id="JACIJM010000007">
    <property type="protein sequence ID" value="MBB5722907.1"/>
    <property type="molecule type" value="Genomic_DNA"/>
</dbReference>
<dbReference type="PANTHER" id="PTHR30528">
    <property type="entry name" value="CYTOPLASMIC PROTEIN"/>
    <property type="match status" value="1"/>
</dbReference>
<organism evidence="1 2">
    <name type="scientific">Yoonia ponticola</name>
    <dbReference type="NCBI Taxonomy" id="1524255"/>
    <lineage>
        <taxon>Bacteria</taxon>
        <taxon>Pseudomonadati</taxon>
        <taxon>Pseudomonadota</taxon>
        <taxon>Alphaproteobacteria</taxon>
        <taxon>Rhodobacterales</taxon>
        <taxon>Paracoccaceae</taxon>
        <taxon>Yoonia</taxon>
    </lineage>
</organism>
<proteinExistence type="predicted"/>
<reference evidence="1 2" key="1">
    <citation type="submission" date="2020-08" db="EMBL/GenBank/DDBJ databases">
        <title>Genomic Encyclopedia of Type Strains, Phase IV (KMG-IV): sequencing the most valuable type-strain genomes for metagenomic binning, comparative biology and taxonomic classification.</title>
        <authorList>
            <person name="Goeker M."/>
        </authorList>
    </citation>
    <scope>NUCLEOTIDE SEQUENCE [LARGE SCALE GENOMIC DNA]</scope>
    <source>
        <strain evidence="1 2">DSM 101064</strain>
    </source>
</reference>
<dbReference type="RefSeq" id="WP_183529616.1">
    <property type="nucleotide sequence ID" value="NZ_JACIJM010000007.1"/>
</dbReference>
<sequence length="396" mass="45172">MTVPVIPNDRARHIFLSKHGLVDAPTGTGKGADLQAAVDDLGFVQLDSVNTFARAHDLILWSRRQQYRPAHLSNLLTVDRGVFEHWTHDASAISMAHFPHWRLKFARDAVWLESRWKEWRRDDFTKKIDEVLRHISDHGSCTSGDVGTDEDRGKGGWWDWHPSKTALEYLWRSGQVSVVRRENFTKIYDLTERVIPADALNARIASDETVDWACGFAMDKLGFATSGEIAAFFALVTPAEAREWCKNAFADDTIIEVDVAGVDGKLRRSFARPDMLDLTLPKLSTRVRIMSPFDPALRDRKRAERLFGFHYRIEIFVPAAKRQYGYYVFPVMEGDQLIGRIDMKRQGTTLGVTAFWPEQSVRMGAGRIKRLQGEIARAARFGGCDDVRYENGWQRT</sequence>
<protein>
    <recommendedName>
        <fullName evidence="3">Winged helix-turn-helix domain-containing protein</fullName>
    </recommendedName>
</protein>
<dbReference type="AlphaFoldDB" id="A0A7W9BLT9"/>
<gene>
    <name evidence="1" type="ORF">FHS72_002543</name>
</gene>
<dbReference type="Proteomes" id="UP000535415">
    <property type="component" value="Unassembled WGS sequence"/>
</dbReference>
<dbReference type="InterPro" id="IPR009351">
    <property type="entry name" value="AlkZ-like"/>
</dbReference>
<dbReference type="Pfam" id="PF06224">
    <property type="entry name" value="AlkZ-like"/>
    <property type="match status" value="1"/>
</dbReference>
<evidence type="ECO:0000313" key="1">
    <source>
        <dbReference type="EMBL" id="MBB5722907.1"/>
    </source>
</evidence>
<evidence type="ECO:0008006" key="3">
    <source>
        <dbReference type="Google" id="ProtNLM"/>
    </source>
</evidence>
<accession>A0A7W9BLT9</accession>